<evidence type="ECO:0000313" key="5">
    <source>
        <dbReference type="EMBL" id="QJD81001.1"/>
    </source>
</evidence>
<dbReference type="InterPro" id="IPR001155">
    <property type="entry name" value="OxRdtase_FMN_N"/>
</dbReference>
<dbReference type="SUPFAM" id="SSF51395">
    <property type="entry name" value="FMN-linked oxidoreductases"/>
    <property type="match status" value="1"/>
</dbReference>
<dbReference type="AlphaFoldDB" id="A0A7L5DU57"/>
<evidence type="ECO:0000259" key="4">
    <source>
        <dbReference type="Pfam" id="PF00724"/>
    </source>
</evidence>
<dbReference type="PANTHER" id="PTHR22893">
    <property type="entry name" value="NADH OXIDOREDUCTASE-RELATED"/>
    <property type="match status" value="1"/>
</dbReference>
<keyword evidence="3" id="KW-0560">Oxidoreductase</keyword>
<feature type="domain" description="NADH:flavin oxidoreductase/NADH oxidase N-terminal" evidence="4">
    <location>
        <begin position="6"/>
        <end position="340"/>
    </location>
</feature>
<sequence length="368" mass="40447">MEKQALLEPYQLGPITLTSRVVMAPLTRTRADNPENVPTELHAEYYRQRSSAGLIISEGTQVNPQGVGVHNTPGIFTDAQVDAWKKVTDAVHEAGGHIYCQLWHEGRLSHPEFHGGDLPVAPSAINPNVKIRISSGSVDTVTPRALTVEDIKQTVQDYQKAAANAIAAGFDGVEVHASNGYLLHQFFVGSSNQRTDEYGGSIENRARILFEVLDAIGAVVDFERVGVRMNPDSHGLFGMEIDEQTRPTFEYIVQKLNDYGLAYIHLSEPFTPVDNVPFAIKHIAKHFRPMYSGTLMTNSAYTKESGNEVIEAGYADLVAFGKLFIANPDLVERFAANAPLNEPDPSTFYGSGPKGYTDYPFLHQAQEA</sequence>
<dbReference type="KEGG" id="srho:HH216_23190"/>
<evidence type="ECO:0000313" key="6">
    <source>
        <dbReference type="Proteomes" id="UP000501128"/>
    </source>
</evidence>
<dbReference type="Pfam" id="PF00724">
    <property type="entry name" value="Oxidored_FMN"/>
    <property type="match status" value="1"/>
</dbReference>
<dbReference type="Gene3D" id="3.20.20.70">
    <property type="entry name" value="Aldolase class I"/>
    <property type="match status" value="1"/>
</dbReference>
<name>A0A7L5DU57_9BACT</name>
<dbReference type="FunFam" id="3.20.20.70:FF:000059">
    <property type="entry name" value="N-ethylmaleimide reductase, FMN-linked"/>
    <property type="match status" value="1"/>
</dbReference>
<dbReference type="InterPro" id="IPR013785">
    <property type="entry name" value="Aldolase_TIM"/>
</dbReference>
<proteinExistence type="inferred from homology"/>
<dbReference type="GO" id="GO:0010181">
    <property type="term" value="F:FMN binding"/>
    <property type="evidence" value="ECO:0007669"/>
    <property type="project" value="InterPro"/>
</dbReference>
<comment type="cofactor">
    <cofactor evidence="1">
        <name>FMN</name>
        <dbReference type="ChEBI" id="CHEBI:58210"/>
    </cofactor>
</comment>
<evidence type="ECO:0000256" key="3">
    <source>
        <dbReference type="ARBA" id="ARBA00023002"/>
    </source>
</evidence>
<dbReference type="EMBL" id="CP051677">
    <property type="protein sequence ID" value="QJD81001.1"/>
    <property type="molecule type" value="Genomic_DNA"/>
</dbReference>
<reference evidence="5 6" key="1">
    <citation type="submission" date="2020-04" db="EMBL/GenBank/DDBJ databases">
        <title>Genome sequencing of novel species.</title>
        <authorList>
            <person name="Heo J."/>
            <person name="Kim S.-J."/>
            <person name="Kim J.-S."/>
            <person name="Hong S.-B."/>
            <person name="Kwon S.-W."/>
        </authorList>
    </citation>
    <scope>NUCLEOTIDE SEQUENCE [LARGE SCALE GENOMIC DNA]</scope>
    <source>
        <strain evidence="5 6">CJU-R4</strain>
    </source>
</reference>
<keyword evidence="6" id="KW-1185">Reference proteome</keyword>
<accession>A0A7L5DU57</accession>
<evidence type="ECO:0000256" key="2">
    <source>
        <dbReference type="ARBA" id="ARBA00005979"/>
    </source>
</evidence>
<comment type="similarity">
    <text evidence="2">Belongs to the NADH:flavin oxidoreductase/NADH oxidase family.</text>
</comment>
<gene>
    <name evidence="5" type="ORF">HH216_23190</name>
</gene>
<dbReference type="GO" id="GO:0016628">
    <property type="term" value="F:oxidoreductase activity, acting on the CH-CH group of donors, NAD or NADP as acceptor"/>
    <property type="evidence" value="ECO:0007669"/>
    <property type="project" value="UniProtKB-ARBA"/>
</dbReference>
<dbReference type="PANTHER" id="PTHR22893:SF91">
    <property type="entry name" value="NADPH DEHYDROGENASE 2-RELATED"/>
    <property type="match status" value="1"/>
</dbReference>
<dbReference type="GO" id="GO:0005829">
    <property type="term" value="C:cytosol"/>
    <property type="evidence" value="ECO:0007669"/>
    <property type="project" value="TreeGrafter"/>
</dbReference>
<dbReference type="RefSeq" id="WP_169553020.1">
    <property type="nucleotide sequence ID" value="NZ_CP051677.1"/>
</dbReference>
<dbReference type="Proteomes" id="UP000501128">
    <property type="component" value="Chromosome"/>
</dbReference>
<organism evidence="5 6">
    <name type="scientific">Spirosoma rhododendri</name>
    <dbReference type="NCBI Taxonomy" id="2728024"/>
    <lineage>
        <taxon>Bacteria</taxon>
        <taxon>Pseudomonadati</taxon>
        <taxon>Bacteroidota</taxon>
        <taxon>Cytophagia</taxon>
        <taxon>Cytophagales</taxon>
        <taxon>Cytophagaceae</taxon>
        <taxon>Spirosoma</taxon>
    </lineage>
</organism>
<dbReference type="InterPro" id="IPR045247">
    <property type="entry name" value="Oye-like"/>
</dbReference>
<dbReference type="CDD" id="cd02933">
    <property type="entry name" value="OYE_like_FMN"/>
    <property type="match status" value="1"/>
</dbReference>
<evidence type="ECO:0000256" key="1">
    <source>
        <dbReference type="ARBA" id="ARBA00001917"/>
    </source>
</evidence>
<protein>
    <submittedName>
        <fullName evidence="5">Alkene reductase</fullName>
    </submittedName>
</protein>